<keyword evidence="2" id="KW-1185">Reference proteome</keyword>
<dbReference type="EMBL" id="CP081673">
    <property type="protein sequence ID" value="QZH65038.1"/>
    <property type="molecule type" value="Genomic_DNA"/>
</dbReference>
<accession>A0ACD1FD96</accession>
<evidence type="ECO:0000313" key="2">
    <source>
        <dbReference type="Proteomes" id="UP000825598"/>
    </source>
</evidence>
<protein>
    <submittedName>
        <fullName evidence="1">Uncharacterized protein</fullName>
    </submittedName>
</protein>
<reference evidence="1" key="1">
    <citation type="submission" date="2021-07" db="EMBL/GenBank/DDBJ databases">
        <title>Complete Genome Sequences of Mycobacterium farcinogenes Isolated from Clinical Specimens from Patients in Thailand.</title>
        <authorList>
            <person name="Sodsai P."/>
        </authorList>
    </citation>
    <scope>NUCLEOTIDE SEQUENCE</scope>
    <source>
        <strain evidence="1">BKK/CU-MFGFA-001</strain>
    </source>
</reference>
<dbReference type="Proteomes" id="UP000825598">
    <property type="component" value="Chromosome"/>
</dbReference>
<gene>
    <name evidence="1" type="ORF">K6L26_24020</name>
</gene>
<sequence>MTEPPKYEQLTAEVAEAELIPTGRFLSAEEIELLEDLATRLRAALIGDGSEEITRLLRRVSAIRTYARRSHAISTSATATGKRPATPTATEGAAATPTPPPAGTGTSKRKKKGPSRGTQRARTQGYSLQLRRIAQAGRPMTPSDAQTLNRLIAELEALSRRVPMARMLYTQALDTRAYLTGGSSAPDRDRSGVPSAGWISRPRGLDMPRRGVSGGLPGTRRGH</sequence>
<proteinExistence type="predicted"/>
<organism evidence="1 2">
    <name type="scientific">Mycolicibacterium farcinogenes</name>
    <name type="common">Mycobacterium farcinogenes</name>
    <dbReference type="NCBI Taxonomy" id="1802"/>
    <lineage>
        <taxon>Bacteria</taxon>
        <taxon>Bacillati</taxon>
        <taxon>Actinomycetota</taxon>
        <taxon>Actinomycetes</taxon>
        <taxon>Mycobacteriales</taxon>
        <taxon>Mycobacteriaceae</taxon>
        <taxon>Mycolicibacterium</taxon>
    </lineage>
</organism>
<name>A0ACD1FD96_MYCFR</name>
<evidence type="ECO:0000313" key="1">
    <source>
        <dbReference type="EMBL" id="QZH65038.1"/>
    </source>
</evidence>